<reference evidence="1" key="1">
    <citation type="submission" date="2018-05" db="EMBL/GenBank/DDBJ databases">
        <authorList>
            <person name="Lanie J.A."/>
            <person name="Ng W.-L."/>
            <person name="Kazmierczak K.M."/>
            <person name="Andrzejewski T.M."/>
            <person name="Davidsen T.M."/>
            <person name="Wayne K.J."/>
            <person name="Tettelin H."/>
            <person name="Glass J.I."/>
            <person name="Rusch D."/>
            <person name="Podicherti R."/>
            <person name="Tsui H.-C.T."/>
            <person name="Winkler M.E."/>
        </authorList>
    </citation>
    <scope>NUCLEOTIDE SEQUENCE</scope>
</reference>
<accession>A0A383AVC1</accession>
<proteinExistence type="predicted"/>
<name>A0A383AVC1_9ZZZZ</name>
<organism evidence="1">
    <name type="scientific">marine metagenome</name>
    <dbReference type="NCBI Taxonomy" id="408172"/>
    <lineage>
        <taxon>unclassified sequences</taxon>
        <taxon>metagenomes</taxon>
        <taxon>ecological metagenomes</taxon>
    </lineage>
</organism>
<evidence type="ECO:0000313" key="1">
    <source>
        <dbReference type="EMBL" id="SVE11513.1"/>
    </source>
</evidence>
<sequence>NLAEAKTLRATAKELSSEPCNDKLGAAFMRMDAESLEGQARQDLQLNENNTPQVGTGGELTISDEQVIESPKLINTVDKPDNITAEASRDRLHLMLDVDCIGMAVDAAETIQAENSLEKMLAHQLAAGHKLAMTFAKKALDYLSKQERESFNQNSIHAVESARAANTSAKLMDIYQKGVLALAKVRTGGKQTVTVQHVSVSDGGQALVTGGIKTGAKNGKQQ</sequence>
<dbReference type="AlphaFoldDB" id="A0A383AVC1"/>
<protein>
    <submittedName>
        <fullName evidence="1">Uncharacterized protein</fullName>
    </submittedName>
</protein>
<gene>
    <name evidence="1" type="ORF">METZ01_LOCUS464367</name>
</gene>
<dbReference type="EMBL" id="UINC01195103">
    <property type="protein sequence ID" value="SVE11513.1"/>
    <property type="molecule type" value="Genomic_DNA"/>
</dbReference>
<feature type="non-terminal residue" evidence="1">
    <location>
        <position position="1"/>
    </location>
</feature>